<dbReference type="Gene3D" id="3.40.50.2300">
    <property type="match status" value="2"/>
</dbReference>
<evidence type="ECO:0000256" key="4">
    <source>
        <dbReference type="SAM" id="MobiDB-lite"/>
    </source>
</evidence>
<comment type="caution">
    <text evidence="6">The sequence shown here is derived from an EMBL/GenBank/DDBJ whole genome shotgun (WGS) entry which is preliminary data.</text>
</comment>
<evidence type="ECO:0000313" key="6">
    <source>
        <dbReference type="EMBL" id="GGL04333.1"/>
    </source>
</evidence>
<keyword evidence="1" id="KW-0805">Transcription regulation</keyword>
<dbReference type="Pfam" id="PF00356">
    <property type="entry name" value="LacI"/>
    <property type="match status" value="1"/>
</dbReference>
<dbReference type="SMART" id="SM00354">
    <property type="entry name" value="HTH_LACI"/>
    <property type="match status" value="1"/>
</dbReference>
<name>A0A917RFT0_9ACTN</name>
<reference evidence="6" key="2">
    <citation type="submission" date="2020-09" db="EMBL/GenBank/DDBJ databases">
        <authorList>
            <person name="Sun Q."/>
            <person name="Ohkuma M."/>
        </authorList>
    </citation>
    <scope>NUCLEOTIDE SEQUENCE</scope>
    <source>
        <strain evidence="6">JCM 13064</strain>
    </source>
</reference>
<dbReference type="InterPro" id="IPR028082">
    <property type="entry name" value="Peripla_BP_I"/>
</dbReference>
<dbReference type="SUPFAM" id="SSF47413">
    <property type="entry name" value="lambda repressor-like DNA-binding domains"/>
    <property type="match status" value="1"/>
</dbReference>
<dbReference type="PROSITE" id="PS50932">
    <property type="entry name" value="HTH_LACI_2"/>
    <property type="match status" value="1"/>
</dbReference>
<dbReference type="Gene3D" id="1.10.260.40">
    <property type="entry name" value="lambda repressor-like DNA-binding domains"/>
    <property type="match status" value="1"/>
</dbReference>
<dbReference type="SUPFAM" id="SSF53822">
    <property type="entry name" value="Periplasmic binding protein-like I"/>
    <property type="match status" value="1"/>
</dbReference>
<feature type="domain" description="HTH lacI-type" evidence="5">
    <location>
        <begin position="12"/>
        <end position="66"/>
    </location>
</feature>
<evidence type="ECO:0000313" key="7">
    <source>
        <dbReference type="Proteomes" id="UP000645217"/>
    </source>
</evidence>
<reference evidence="6" key="1">
    <citation type="journal article" date="2014" name="Int. J. Syst. Evol. Microbiol.">
        <title>Complete genome sequence of Corynebacterium casei LMG S-19264T (=DSM 44701T), isolated from a smear-ripened cheese.</title>
        <authorList>
            <consortium name="US DOE Joint Genome Institute (JGI-PGF)"/>
            <person name="Walter F."/>
            <person name="Albersmeier A."/>
            <person name="Kalinowski J."/>
            <person name="Ruckert C."/>
        </authorList>
    </citation>
    <scope>NUCLEOTIDE SEQUENCE</scope>
    <source>
        <strain evidence="6">JCM 13064</strain>
    </source>
</reference>
<dbReference type="PROSITE" id="PS00356">
    <property type="entry name" value="HTH_LACI_1"/>
    <property type="match status" value="1"/>
</dbReference>
<dbReference type="PANTHER" id="PTHR30146:SF155">
    <property type="entry name" value="ALANINE RACEMASE"/>
    <property type="match status" value="1"/>
</dbReference>
<proteinExistence type="predicted"/>
<dbReference type="InterPro" id="IPR010982">
    <property type="entry name" value="Lambda_DNA-bd_dom_sf"/>
</dbReference>
<accession>A0A917RFT0</accession>
<keyword evidence="2" id="KW-0238">DNA-binding</keyword>
<dbReference type="GO" id="GO:0000976">
    <property type="term" value="F:transcription cis-regulatory region binding"/>
    <property type="evidence" value="ECO:0007669"/>
    <property type="project" value="TreeGrafter"/>
</dbReference>
<evidence type="ECO:0000256" key="1">
    <source>
        <dbReference type="ARBA" id="ARBA00023015"/>
    </source>
</evidence>
<dbReference type="Proteomes" id="UP000645217">
    <property type="component" value="Unassembled WGS sequence"/>
</dbReference>
<dbReference type="CDD" id="cd01392">
    <property type="entry name" value="HTH_LacI"/>
    <property type="match status" value="1"/>
</dbReference>
<sequence length="346" mass="37102">MLGNGRGAVKRPTIAEIAARAGVSIGAVSYALNGRPGVSAETRRLILDIADEIGWRPSVAARSLSGSRAHSVGLIIARPADTLGVEPFFMRFIAGLERELSGRRTGLLLQVVEDHRAAIEAMRLCWAERRVDGMVVTDLWTQDARIPVLEELKIPAVLVGRPRPGTGLPAVWTDDAAAVVSAVDYLVALGHRRIARVAGLPALEHTRVRVAAFREAVLGHGLGEPRVVQTDYTWEEGMRATRALLSRRDRPTAIMFDNDVMATAALNVAQEMGVSVPDELSIVAGDDSQLCVMVRPALTALAWDIQAYGVHTARVLLEEIDGRSPGSRQVGTAGLVVRSSTTAPPV</sequence>
<dbReference type="GO" id="GO:0003700">
    <property type="term" value="F:DNA-binding transcription factor activity"/>
    <property type="evidence" value="ECO:0007669"/>
    <property type="project" value="TreeGrafter"/>
</dbReference>
<dbReference type="AlphaFoldDB" id="A0A917RFT0"/>
<organism evidence="6 7">
    <name type="scientific">Sphaerisporangium melleum</name>
    <dbReference type="NCBI Taxonomy" id="321316"/>
    <lineage>
        <taxon>Bacteria</taxon>
        <taxon>Bacillati</taxon>
        <taxon>Actinomycetota</taxon>
        <taxon>Actinomycetes</taxon>
        <taxon>Streptosporangiales</taxon>
        <taxon>Streptosporangiaceae</taxon>
        <taxon>Sphaerisporangium</taxon>
    </lineage>
</organism>
<evidence type="ECO:0000256" key="2">
    <source>
        <dbReference type="ARBA" id="ARBA00023125"/>
    </source>
</evidence>
<keyword evidence="7" id="KW-1185">Reference proteome</keyword>
<protein>
    <submittedName>
        <fullName evidence="6">LacI family transcriptional regulator</fullName>
    </submittedName>
</protein>
<dbReference type="CDD" id="cd06267">
    <property type="entry name" value="PBP1_LacI_sugar_binding-like"/>
    <property type="match status" value="1"/>
</dbReference>
<keyword evidence="3" id="KW-0804">Transcription</keyword>
<gene>
    <name evidence="6" type="ORF">GCM10007964_53070</name>
</gene>
<evidence type="ECO:0000259" key="5">
    <source>
        <dbReference type="PROSITE" id="PS50932"/>
    </source>
</evidence>
<dbReference type="PANTHER" id="PTHR30146">
    <property type="entry name" value="LACI-RELATED TRANSCRIPTIONAL REPRESSOR"/>
    <property type="match status" value="1"/>
</dbReference>
<dbReference type="EMBL" id="BMNT01000032">
    <property type="protein sequence ID" value="GGL04333.1"/>
    <property type="molecule type" value="Genomic_DNA"/>
</dbReference>
<evidence type="ECO:0000256" key="3">
    <source>
        <dbReference type="ARBA" id="ARBA00023163"/>
    </source>
</evidence>
<dbReference type="Pfam" id="PF13377">
    <property type="entry name" value="Peripla_BP_3"/>
    <property type="match status" value="1"/>
</dbReference>
<feature type="region of interest" description="Disordered" evidence="4">
    <location>
        <begin position="324"/>
        <end position="346"/>
    </location>
</feature>
<dbReference type="InterPro" id="IPR000843">
    <property type="entry name" value="HTH_LacI"/>
</dbReference>
<dbReference type="InterPro" id="IPR046335">
    <property type="entry name" value="LacI/GalR-like_sensor"/>
</dbReference>